<evidence type="ECO:0000313" key="1">
    <source>
        <dbReference type="EMBL" id="PON87884.1"/>
    </source>
</evidence>
<dbReference type="Proteomes" id="UP000237000">
    <property type="component" value="Unassembled WGS sequence"/>
</dbReference>
<name>A0A2P5EQP8_TREOI</name>
<gene>
    <name evidence="1" type="ORF">TorRG33x02_162630</name>
</gene>
<comment type="caution">
    <text evidence="1">The sequence shown here is derived from an EMBL/GenBank/DDBJ whole genome shotgun (WGS) entry which is preliminary data.</text>
</comment>
<proteinExistence type="predicted"/>
<organism evidence="1 2">
    <name type="scientific">Trema orientale</name>
    <name type="common">Charcoal tree</name>
    <name type="synonym">Celtis orientalis</name>
    <dbReference type="NCBI Taxonomy" id="63057"/>
    <lineage>
        <taxon>Eukaryota</taxon>
        <taxon>Viridiplantae</taxon>
        <taxon>Streptophyta</taxon>
        <taxon>Embryophyta</taxon>
        <taxon>Tracheophyta</taxon>
        <taxon>Spermatophyta</taxon>
        <taxon>Magnoliopsida</taxon>
        <taxon>eudicotyledons</taxon>
        <taxon>Gunneridae</taxon>
        <taxon>Pentapetalae</taxon>
        <taxon>rosids</taxon>
        <taxon>fabids</taxon>
        <taxon>Rosales</taxon>
        <taxon>Cannabaceae</taxon>
        <taxon>Trema</taxon>
    </lineage>
</organism>
<keyword evidence="2" id="KW-1185">Reference proteome</keyword>
<dbReference type="EMBL" id="JXTC01000111">
    <property type="protein sequence ID" value="PON87884.1"/>
    <property type="molecule type" value="Genomic_DNA"/>
</dbReference>
<reference evidence="2" key="1">
    <citation type="submission" date="2016-06" db="EMBL/GenBank/DDBJ databases">
        <title>Parallel loss of symbiosis genes in relatives of nitrogen-fixing non-legume Parasponia.</title>
        <authorList>
            <person name="Van Velzen R."/>
            <person name="Holmer R."/>
            <person name="Bu F."/>
            <person name="Rutten L."/>
            <person name="Van Zeijl A."/>
            <person name="Liu W."/>
            <person name="Santuari L."/>
            <person name="Cao Q."/>
            <person name="Sharma T."/>
            <person name="Shen D."/>
            <person name="Roswanjaya Y."/>
            <person name="Wardhani T."/>
            <person name="Kalhor M.S."/>
            <person name="Jansen J."/>
            <person name="Van den Hoogen J."/>
            <person name="Gungor B."/>
            <person name="Hartog M."/>
            <person name="Hontelez J."/>
            <person name="Verver J."/>
            <person name="Yang W.-C."/>
            <person name="Schijlen E."/>
            <person name="Repin R."/>
            <person name="Schilthuizen M."/>
            <person name="Schranz E."/>
            <person name="Heidstra R."/>
            <person name="Miyata K."/>
            <person name="Fedorova E."/>
            <person name="Kohlen W."/>
            <person name="Bisseling T."/>
            <person name="Smit S."/>
            <person name="Geurts R."/>
        </authorList>
    </citation>
    <scope>NUCLEOTIDE SEQUENCE [LARGE SCALE GENOMIC DNA]</scope>
    <source>
        <strain evidence="2">cv. RG33-2</strain>
    </source>
</reference>
<protein>
    <submittedName>
        <fullName evidence="1">Uncharacterized protein</fullName>
    </submittedName>
</protein>
<dbReference type="AlphaFoldDB" id="A0A2P5EQP8"/>
<accession>A0A2P5EQP8</accession>
<dbReference type="InParanoid" id="A0A2P5EQP8"/>
<sequence length="61" mass="6955">MDLGEVARLYERLNLDDHKDPVMHMNLTMYEDGKAKMEVCLVGRVFSNKVVNKEGLSDVAE</sequence>
<evidence type="ECO:0000313" key="2">
    <source>
        <dbReference type="Proteomes" id="UP000237000"/>
    </source>
</evidence>